<sequence length="44" mass="5162">MVSISLHEEKTFTFEPEKALSLLLFNRSEEQENSIIIDAHETRK</sequence>
<dbReference type="EMBL" id="SNZV01000005">
    <property type="protein sequence ID" value="TDS12931.1"/>
    <property type="molecule type" value="Genomic_DNA"/>
</dbReference>
<comment type="caution">
    <text evidence="1">The sequence shown here is derived from an EMBL/GenBank/DDBJ whole genome shotgun (WGS) entry which is preliminary data.</text>
</comment>
<accession>A0A4R7CYV3</accession>
<protein>
    <submittedName>
        <fullName evidence="1">Uncharacterized protein</fullName>
    </submittedName>
</protein>
<organism evidence="1 2">
    <name type="scientific">Sphingobacterium paludis</name>
    <dbReference type="NCBI Taxonomy" id="1476465"/>
    <lineage>
        <taxon>Bacteria</taxon>
        <taxon>Pseudomonadati</taxon>
        <taxon>Bacteroidota</taxon>
        <taxon>Sphingobacteriia</taxon>
        <taxon>Sphingobacteriales</taxon>
        <taxon>Sphingobacteriaceae</taxon>
        <taxon>Sphingobacterium</taxon>
    </lineage>
</organism>
<proteinExistence type="predicted"/>
<dbReference type="AlphaFoldDB" id="A0A4R7CYV3"/>
<evidence type="ECO:0000313" key="1">
    <source>
        <dbReference type="EMBL" id="TDS12931.1"/>
    </source>
</evidence>
<name>A0A4R7CYV3_9SPHI</name>
<reference evidence="1 2" key="1">
    <citation type="submission" date="2019-03" db="EMBL/GenBank/DDBJ databases">
        <title>Genomic Encyclopedia of Type Strains, Phase III (KMG-III): the genomes of soil and plant-associated and newly described type strains.</title>
        <authorList>
            <person name="Whitman W."/>
        </authorList>
    </citation>
    <scope>NUCLEOTIDE SEQUENCE [LARGE SCALE GENOMIC DNA]</scope>
    <source>
        <strain evidence="1 2">CGMCC 1.12801</strain>
    </source>
</reference>
<keyword evidence="2" id="KW-1185">Reference proteome</keyword>
<evidence type="ECO:0000313" key="2">
    <source>
        <dbReference type="Proteomes" id="UP000294752"/>
    </source>
</evidence>
<gene>
    <name evidence="1" type="ORF">B0I21_10562</name>
</gene>
<dbReference type="Proteomes" id="UP000294752">
    <property type="component" value="Unassembled WGS sequence"/>
</dbReference>